<comment type="caution">
    <text evidence="2">The sequence shown here is derived from an EMBL/GenBank/DDBJ whole genome shotgun (WGS) entry which is preliminary data.</text>
</comment>
<name>A0ABS4XFT4_9MICC</name>
<proteinExistence type="predicted"/>
<accession>A0ABS4XFT4</accession>
<dbReference type="Gene3D" id="2.40.380.10">
    <property type="entry name" value="FomD-like"/>
    <property type="match status" value="1"/>
</dbReference>
<dbReference type="InterPro" id="IPR007295">
    <property type="entry name" value="DUF402"/>
</dbReference>
<keyword evidence="3" id="KW-1185">Reference proteome</keyword>
<dbReference type="InterPro" id="IPR035930">
    <property type="entry name" value="FomD-like_sf"/>
</dbReference>
<sequence>MKPAAVIPAGLPRDPAGAAVGDIVVARAWKYDGQPHWVVPGYYLGNDVHGHWIYQPAGSLVSRPGHGHWADTDAVCLVPRTGYWVGTFYDDPAAEDLRIYLDLSSHIGWRKLARGGWEVNSVDMDLDVIESREHGVFLDDQDEFAEHSAQMAYPQELVAAIEHEAASLLDLVGSGQAPFDDTMTVWFTRGRAAYSDAPSR</sequence>
<dbReference type="Pfam" id="PF04167">
    <property type="entry name" value="DUF402"/>
    <property type="match status" value="1"/>
</dbReference>
<reference evidence="2 3" key="1">
    <citation type="submission" date="2021-03" db="EMBL/GenBank/DDBJ databases">
        <title>Sequencing the genomes of 1000 actinobacteria strains.</title>
        <authorList>
            <person name="Klenk H.-P."/>
        </authorList>
    </citation>
    <scope>NUCLEOTIDE SEQUENCE [LARGE SCALE GENOMIC DNA]</scope>
    <source>
        <strain evidence="2 3">DSM 15797</strain>
    </source>
</reference>
<evidence type="ECO:0000313" key="2">
    <source>
        <dbReference type="EMBL" id="MBP2386574.1"/>
    </source>
</evidence>
<dbReference type="Proteomes" id="UP001296993">
    <property type="component" value="Unassembled WGS sequence"/>
</dbReference>
<evidence type="ECO:0000259" key="1">
    <source>
        <dbReference type="Pfam" id="PF04167"/>
    </source>
</evidence>
<organism evidence="2 3">
    <name type="scientific">Paeniglutamicibacter kerguelensis</name>
    <dbReference type="NCBI Taxonomy" id="254788"/>
    <lineage>
        <taxon>Bacteria</taxon>
        <taxon>Bacillati</taxon>
        <taxon>Actinomycetota</taxon>
        <taxon>Actinomycetes</taxon>
        <taxon>Micrococcales</taxon>
        <taxon>Micrococcaceae</taxon>
        <taxon>Paeniglutamicibacter</taxon>
    </lineage>
</organism>
<protein>
    <recommendedName>
        <fullName evidence="1">DUF402 domain-containing protein</fullName>
    </recommendedName>
</protein>
<feature type="domain" description="DUF402" evidence="1">
    <location>
        <begin position="52"/>
        <end position="175"/>
    </location>
</feature>
<dbReference type="SUPFAM" id="SSF159234">
    <property type="entry name" value="FomD-like"/>
    <property type="match status" value="1"/>
</dbReference>
<dbReference type="EMBL" id="JAGIOF010000001">
    <property type="protein sequence ID" value="MBP2386574.1"/>
    <property type="molecule type" value="Genomic_DNA"/>
</dbReference>
<dbReference type="RefSeq" id="WP_209997469.1">
    <property type="nucleotide sequence ID" value="NZ_BAAAJY010000002.1"/>
</dbReference>
<evidence type="ECO:0000313" key="3">
    <source>
        <dbReference type="Proteomes" id="UP001296993"/>
    </source>
</evidence>
<gene>
    <name evidence="2" type="ORF">JOF47_002085</name>
</gene>